<dbReference type="Pfam" id="PF00512">
    <property type="entry name" value="HisKA"/>
    <property type="match status" value="1"/>
</dbReference>
<accession>A0A084SYI0</accession>
<evidence type="ECO:0000256" key="3">
    <source>
        <dbReference type="ARBA" id="ARBA00022553"/>
    </source>
</evidence>
<keyword evidence="3" id="KW-0597">Phosphoprotein</keyword>
<evidence type="ECO:0000256" key="5">
    <source>
        <dbReference type="ARBA" id="ARBA00022741"/>
    </source>
</evidence>
<dbReference type="PANTHER" id="PTHR43065:SF10">
    <property type="entry name" value="PEROXIDE STRESS-ACTIVATED HISTIDINE KINASE MAK3"/>
    <property type="match status" value="1"/>
</dbReference>
<evidence type="ECO:0000256" key="7">
    <source>
        <dbReference type="ARBA" id="ARBA00022840"/>
    </source>
</evidence>
<dbReference type="InterPro" id="IPR003594">
    <property type="entry name" value="HATPase_dom"/>
</dbReference>
<dbReference type="AlphaFoldDB" id="A0A084SYI0"/>
<protein>
    <recommendedName>
        <fullName evidence="2">histidine kinase</fullName>
        <ecNumber evidence="2">2.7.13.3</ecNumber>
    </recommendedName>
</protein>
<gene>
    <name evidence="12" type="ORF">Q664_08620</name>
</gene>
<dbReference type="EC" id="2.7.13.3" evidence="2"/>
<name>A0A084SYI0_9BACT</name>
<dbReference type="InterPro" id="IPR005467">
    <property type="entry name" value="His_kinase_dom"/>
</dbReference>
<dbReference type="CDD" id="cd00082">
    <property type="entry name" value="HisKA"/>
    <property type="match status" value="1"/>
</dbReference>
<keyword evidence="4" id="KW-0808">Transferase</keyword>
<evidence type="ECO:0000256" key="6">
    <source>
        <dbReference type="ARBA" id="ARBA00022777"/>
    </source>
</evidence>
<keyword evidence="10" id="KW-1133">Transmembrane helix</keyword>
<dbReference type="PRINTS" id="PR00344">
    <property type="entry name" value="BCTRLSENSOR"/>
</dbReference>
<sequence>MKWRIASIAFLLSVVGTGFTWLTLQRPLLALLEVARQGSAPGSPEAAVLSRTLGSLPFLLVLDLVLLTLLAYGVLDFMVGRPLRRTEVVVEQLGRLELDVSVLESPGPLLSRIQRALSRMAAALQEEQETTRRQVEALRAANARLAQAQTELVSAERLATVGRLAAGVAHEVGNPLAGILGYLSLAGARVKDPEVQEYLGRIDHEVQRIDGIVRGLLEIGRPAREQLGPVEVGHVVETCVQLVKVGRDFSRVRLELELTPGLLARADSGPLSQIVINLLLNAVQAMGGEGLVRLATRSEEGEVVLVVEDMGPGIPAEVMPRLFEPFFTTKEPGQGTGLGLAVSRYLSEGMGGRLTAENVPGGGARFSVRLPAI</sequence>
<evidence type="ECO:0000256" key="9">
    <source>
        <dbReference type="SAM" id="Coils"/>
    </source>
</evidence>
<dbReference type="Gene3D" id="1.10.287.130">
    <property type="match status" value="1"/>
</dbReference>
<dbReference type="GO" id="GO:0000155">
    <property type="term" value="F:phosphorelay sensor kinase activity"/>
    <property type="evidence" value="ECO:0007669"/>
    <property type="project" value="InterPro"/>
</dbReference>
<proteinExistence type="predicted"/>
<feature type="domain" description="Histidine kinase" evidence="11">
    <location>
        <begin position="167"/>
        <end position="373"/>
    </location>
</feature>
<dbReference type="InterPro" id="IPR004358">
    <property type="entry name" value="Sig_transdc_His_kin-like_C"/>
</dbReference>
<evidence type="ECO:0000256" key="10">
    <source>
        <dbReference type="SAM" id="Phobius"/>
    </source>
</evidence>
<keyword evidence="9" id="KW-0175">Coiled coil</keyword>
<keyword evidence="7" id="KW-0067">ATP-binding</keyword>
<dbReference type="EMBL" id="JPMI01000048">
    <property type="protein sequence ID" value="KFA93515.1"/>
    <property type="molecule type" value="Genomic_DNA"/>
</dbReference>
<feature type="coiled-coil region" evidence="9">
    <location>
        <begin position="110"/>
        <end position="158"/>
    </location>
</feature>
<evidence type="ECO:0000313" key="13">
    <source>
        <dbReference type="Proteomes" id="UP000028547"/>
    </source>
</evidence>
<keyword evidence="6 12" id="KW-0418">Kinase</keyword>
<evidence type="ECO:0000313" key="12">
    <source>
        <dbReference type="EMBL" id="KFA93515.1"/>
    </source>
</evidence>
<evidence type="ECO:0000256" key="1">
    <source>
        <dbReference type="ARBA" id="ARBA00000085"/>
    </source>
</evidence>
<evidence type="ECO:0000256" key="2">
    <source>
        <dbReference type="ARBA" id="ARBA00012438"/>
    </source>
</evidence>
<evidence type="ECO:0000256" key="8">
    <source>
        <dbReference type="ARBA" id="ARBA00023012"/>
    </source>
</evidence>
<reference evidence="12 13" key="1">
    <citation type="submission" date="2014-07" db="EMBL/GenBank/DDBJ databases">
        <title>Draft Genome Sequence of Gephyronic Acid Producer, Cystobacter violaceus Strain Cb vi76.</title>
        <authorList>
            <person name="Stevens D.C."/>
            <person name="Young J."/>
            <person name="Carmichael R."/>
            <person name="Tan J."/>
            <person name="Taylor R.E."/>
        </authorList>
    </citation>
    <scope>NUCLEOTIDE SEQUENCE [LARGE SCALE GENOMIC DNA]</scope>
    <source>
        <strain evidence="12 13">Cb vi76</strain>
    </source>
</reference>
<dbReference type="InterPro" id="IPR036890">
    <property type="entry name" value="HATPase_C_sf"/>
</dbReference>
<dbReference type="PANTHER" id="PTHR43065">
    <property type="entry name" value="SENSOR HISTIDINE KINASE"/>
    <property type="match status" value="1"/>
</dbReference>
<dbReference type="Gene3D" id="3.30.565.10">
    <property type="entry name" value="Histidine kinase-like ATPase, C-terminal domain"/>
    <property type="match status" value="1"/>
</dbReference>
<feature type="transmembrane region" description="Helical" evidence="10">
    <location>
        <begin position="56"/>
        <end position="75"/>
    </location>
</feature>
<keyword evidence="10" id="KW-0812">Transmembrane</keyword>
<dbReference type="PROSITE" id="PS50109">
    <property type="entry name" value="HIS_KIN"/>
    <property type="match status" value="1"/>
</dbReference>
<keyword evidence="5" id="KW-0547">Nucleotide-binding</keyword>
<evidence type="ECO:0000256" key="4">
    <source>
        <dbReference type="ARBA" id="ARBA00022679"/>
    </source>
</evidence>
<dbReference type="InterPro" id="IPR003661">
    <property type="entry name" value="HisK_dim/P_dom"/>
</dbReference>
<comment type="catalytic activity">
    <reaction evidence="1">
        <text>ATP + protein L-histidine = ADP + protein N-phospho-L-histidine.</text>
        <dbReference type="EC" id="2.7.13.3"/>
    </reaction>
</comment>
<evidence type="ECO:0000259" key="11">
    <source>
        <dbReference type="PROSITE" id="PS50109"/>
    </source>
</evidence>
<keyword evidence="8" id="KW-0902">Two-component regulatory system</keyword>
<dbReference type="SUPFAM" id="SSF55874">
    <property type="entry name" value="ATPase domain of HSP90 chaperone/DNA topoisomerase II/histidine kinase"/>
    <property type="match status" value="1"/>
</dbReference>
<dbReference type="RefSeq" id="WP_043391963.1">
    <property type="nucleotide sequence ID" value="NZ_JPMI01000048.1"/>
</dbReference>
<organism evidence="12 13">
    <name type="scientific">Archangium violaceum Cb vi76</name>
    <dbReference type="NCBI Taxonomy" id="1406225"/>
    <lineage>
        <taxon>Bacteria</taxon>
        <taxon>Pseudomonadati</taxon>
        <taxon>Myxococcota</taxon>
        <taxon>Myxococcia</taxon>
        <taxon>Myxococcales</taxon>
        <taxon>Cystobacterineae</taxon>
        <taxon>Archangiaceae</taxon>
        <taxon>Archangium</taxon>
    </lineage>
</organism>
<dbReference type="SUPFAM" id="SSF47384">
    <property type="entry name" value="Homodimeric domain of signal transducing histidine kinase"/>
    <property type="match status" value="1"/>
</dbReference>
<dbReference type="GO" id="GO:0005524">
    <property type="term" value="F:ATP binding"/>
    <property type="evidence" value="ECO:0007669"/>
    <property type="project" value="UniProtKB-KW"/>
</dbReference>
<dbReference type="SMART" id="SM00387">
    <property type="entry name" value="HATPase_c"/>
    <property type="match status" value="1"/>
</dbReference>
<dbReference type="Proteomes" id="UP000028547">
    <property type="component" value="Unassembled WGS sequence"/>
</dbReference>
<dbReference type="SMART" id="SM00388">
    <property type="entry name" value="HisKA"/>
    <property type="match status" value="1"/>
</dbReference>
<comment type="caution">
    <text evidence="12">The sequence shown here is derived from an EMBL/GenBank/DDBJ whole genome shotgun (WGS) entry which is preliminary data.</text>
</comment>
<dbReference type="InterPro" id="IPR036097">
    <property type="entry name" value="HisK_dim/P_sf"/>
</dbReference>
<keyword evidence="10" id="KW-0472">Membrane</keyword>
<dbReference type="Pfam" id="PF02518">
    <property type="entry name" value="HATPase_c"/>
    <property type="match status" value="1"/>
</dbReference>